<name>A0ABX4KEL7_NOSLI</name>
<feature type="domain" description="DUF7352" evidence="1">
    <location>
        <begin position="3"/>
        <end position="82"/>
    </location>
</feature>
<sequence length="84" mass="9762">MNKILKFNVSEVISMPHNHKILSVQVQNGFIILWALCDIRSDNMNIKFRVYGTGWDLPDDMSKHDYVSTVQDGALVWHIFKLND</sequence>
<reference evidence="2 3" key="1">
    <citation type="submission" date="2015-02" db="EMBL/GenBank/DDBJ databases">
        <title>Nostoc linckia genome annotation.</title>
        <authorList>
            <person name="Zhou Z."/>
        </authorList>
    </citation>
    <scope>NUCLEOTIDE SEQUENCE [LARGE SCALE GENOMIC DNA]</scope>
    <source>
        <strain evidence="3">z7</strain>
    </source>
</reference>
<evidence type="ECO:0000313" key="2">
    <source>
        <dbReference type="EMBL" id="PHJ83485.1"/>
    </source>
</evidence>
<accession>A0ABX4KEL7</accession>
<gene>
    <name evidence="2" type="ORF">VF04_36770</name>
</gene>
<protein>
    <recommendedName>
        <fullName evidence="1">DUF7352 domain-containing protein</fullName>
    </recommendedName>
</protein>
<dbReference type="Proteomes" id="UP000222523">
    <property type="component" value="Unassembled WGS sequence"/>
</dbReference>
<comment type="caution">
    <text evidence="2">The sequence shown here is derived from an EMBL/GenBank/DDBJ whole genome shotgun (WGS) entry which is preliminary data.</text>
</comment>
<evidence type="ECO:0000259" key="1">
    <source>
        <dbReference type="Pfam" id="PF24043"/>
    </source>
</evidence>
<keyword evidence="3" id="KW-1185">Reference proteome</keyword>
<dbReference type="EMBL" id="LAHC01000197">
    <property type="protein sequence ID" value="PHJ83485.1"/>
    <property type="molecule type" value="Genomic_DNA"/>
</dbReference>
<dbReference type="Pfam" id="PF24043">
    <property type="entry name" value="DUF7352"/>
    <property type="match status" value="1"/>
</dbReference>
<proteinExistence type="predicted"/>
<dbReference type="InterPro" id="IPR055776">
    <property type="entry name" value="DUF7352"/>
</dbReference>
<evidence type="ECO:0000313" key="3">
    <source>
        <dbReference type="Proteomes" id="UP000222523"/>
    </source>
</evidence>
<organism evidence="2 3">
    <name type="scientific">Nostoc linckia z7</name>
    <dbReference type="NCBI Taxonomy" id="1628745"/>
    <lineage>
        <taxon>Bacteria</taxon>
        <taxon>Bacillati</taxon>
        <taxon>Cyanobacteriota</taxon>
        <taxon>Cyanophyceae</taxon>
        <taxon>Nostocales</taxon>
        <taxon>Nostocaceae</taxon>
        <taxon>Nostoc</taxon>
    </lineage>
</organism>